<feature type="compositionally biased region" description="Basic and acidic residues" evidence="1">
    <location>
        <begin position="17"/>
        <end position="32"/>
    </location>
</feature>
<dbReference type="AlphaFoldDB" id="A0A7Z2JJB6"/>
<reference evidence="2 3" key="1">
    <citation type="submission" date="2019-12" db="EMBL/GenBank/DDBJ databases">
        <title>Paraburkholderia acidiphila 7Q-K02 sp. nov and Paraburkholderia acidisoli DHF22 sp. nov., two strains isolated from forest soil.</title>
        <authorList>
            <person name="Gao Z."/>
            <person name="Qiu L."/>
        </authorList>
    </citation>
    <scope>NUCLEOTIDE SEQUENCE [LARGE SCALE GENOMIC DNA]</scope>
    <source>
        <strain evidence="2 3">DHF22</strain>
    </source>
</reference>
<dbReference type="Proteomes" id="UP000433577">
    <property type="component" value="Chromosome 4"/>
</dbReference>
<feature type="region of interest" description="Disordered" evidence="1">
    <location>
        <begin position="1"/>
        <end position="32"/>
    </location>
</feature>
<accession>A0A7Z2JJB6</accession>
<proteinExistence type="predicted"/>
<evidence type="ECO:0000313" key="2">
    <source>
        <dbReference type="EMBL" id="QGZ66053.1"/>
    </source>
</evidence>
<dbReference type="EMBL" id="CP046916">
    <property type="protein sequence ID" value="QGZ66053.1"/>
    <property type="molecule type" value="Genomic_DNA"/>
</dbReference>
<dbReference type="RefSeq" id="WP_158957124.1">
    <property type="nucleotide sequence ID" value="NZ_CP046916.1"/>
</dbReference>
<protein>
    <submittedName>
        <fullName evidence="2">Uncharacterized protein</fullName>
    </submittedName>
</protein>
<keyword evidence="3" id="KW-1185">Reference proteome</keyword>
<organism evidence="2 3">
    <name type="scientific">Paraburkholderia acidisoli</name>
    <dbReference type="NCBI Taxonomy" id="2571748"/>
    <lineage>
        <taxon>Bacteria</taxon>
        <taxon>Pseudomonadati</taxon>
        <taxon>Pseudomonadota</taxon>
        <taxon>Betaproteobacteria</taxon>
        <taxon>Burkholderiales</taxon>
        <taxon>Burkholderiaceae</taxon>
        <taxon>Paraburkholderia</taxon>
    </lineage>
</organism>
<name>A0A7Z2JJB6_9BURK</name>
<evidence type="ECO:0000256" key="1">
    <source>
        <dbReference type="SAM" id="MobiDB-lite"/>
    </source>
</evidence>
<sequence>MLAFGGCAHPSKVADTPPHKSDATNDGCRRGPDANADYASRCASATKREKAMNTTPMQPTVAASGRGGQPVPLAVPARGGTVYDSQVVAHFQPETNIKHGAAYESCMQMMDKLQTQYGRAPSCVADMQNGVDMSDVKHTVFVTFDGTDRFPITVETDVVSDRFYYRPEQINKLGLELQRGAGKSRAEWTRYYWQIQYRAVLAGLDYEQRVLDSGGVVIDDAGGGHRKLKTADLKMLRRRMEETNRKMGAELSASK</sequence>
<gene>
    <name evidence="2" type="ORF">FAZ98_30010</name>
</gene>
<evidence type="ECO:0000313" key="3">
    <source>
        <dbReference type="Proteomes" id="UP000433577"/>
    </source>
</evidence>
<dbReference type="KEGG" id="pacs:FAZ98_30010"/>